<feature type="transmembrane region" description="Helical" evidence="1">
    <location>
        <begin position="12"/>
        <end position="34"/>
    </location>
</feature>
<accession>A0A2P2N7T8</accession>
<dbReference type="EMBL" id="GGEC01058029">
    <property type="protein sequence ID" value="MBX38513.1"/>
    <property type="molecule type" value="Transcribed_RNA"/>
</dbReference>
<protein>
    <submittedName>
        <fullName evidence="2">Uncharacterized protein</fullName>
    </submittedName>
</protein>
<evidence type="ECO:0000256" key="1">
    <source>
        <dbReference type="SAM" id="Phobius"/>
    </source>
</evidence>
<evidence type="ECO:0000313" key="2">
    <source>
        <dbReference type="EMBL" id="MBX38513.1"/>
    </source>
</evidence>
<reference evidence="2" key="1">
    <citation type="submission" date="2018-02" db="EMBL/GenBank/DDBJ databases">
        <title>Rhizophora mucronata_Transcriptome.</title>
        <authorList>
            <person name="Meera S.P."/>
            <person name="Sreeshan A."/>
            <person name="Augustine A."/>
        </authorList>
    </citation>
    <scope>NUCLEOTIDE SEQUENCE</scope>
    <source>
        <tissue evidence="2">Leaf</tissue>
    </source>
</reference>
<keyword evidence="1" id="KW-1133">Transmembrane helix</keyword>
<sequence length="35" mass="3912">MASVFSSNPCSAVVLMVSEFVGFFPLAQFLYFLVY</sequence>
<proteinExistence type="predicted"/>
<name>A0A2P2N7T8_RHIMU</name>
<organism evidence="2">
    <name type="scientific">Rhizophora mucronata</name>
    <name type="common">Asiatic mangrove</name>
    <dbReference type="NCBI Taxonomy" id="61149"/>
    <lineage>
        <taxon>Eukaryota</taxon>
        <taxon>Viridiplantae</taxon>
        <taxon>Streptophyta</taxon>
        <taxon>Embryophyta</taxon>
        <taxon>Tracheophyta</taxon>
        <taxon>Spermatophyta</taxon>
        <taxon>Magnoliopsida</taxon>
        <taxon>eudicotyledons</taxon>
        <taxon>Gunneridae</taxon>
        <taxon>Pentapetalae</taxon>
        <taxon>rosids</taxon>
        <taxon>fabids</taxon>
        <taxon>Malpighiales</taxon>
        <taxon>Rhizophoraceae</taxon>
        <taxon>Rhizophora</taxon>
    </lineage>
</organism>
<dbReference type="AlphaFoldDB" id="A0A2P2N7T8"/>
<keyword evidence="1" id="KW-0472">Membrane</keyword>
<keyword evidence="1" id="KW-0812">Transmembrane</keyword>